<dbReference type="CDD" id="cd10225">
    <property type="entry name" value="ASKHA_NBD_MreB-like"/>
    <property type="match status" value="1"/>
</dbReference>
<dbReference type="NCBIfam" id="TIGR00904">
    <property type="entry name" value="mreB"/>
    <property type="match status" value="1"/>
</dbReference>
<feature type="domain" description="tRNA-specific 2-thiouridylase MnmA-like C-terminal" evidence="14">
    <location>
        <begin position="1006"/>
        <end position="1080"/>
    </location>
</feature>
<dbReference type="PROSITE" id="PS52034">
    <property type="entry name" value="PEPTIDASE_M32"/>
    <property type="match status" value="1"/>
</dbReference>
<dbReference type="NCBIfam" id="NF001138">
    <property type="entry name" value="PRK00143.1"/>
    <property type="match status" value="1"/>
</dbReference>
<organism evidence="16 17">
    <name type="scientific">Trichonephila clavata</name>
    <name type="common">Joro spider</name>
    <name type="synonym">Nephila clavata</name>
    <dbReference type="NCBI Taxonomy" id="2740835"/>
    <lineage>
        <taxon>Eukaryota</taxon>
        <taxon>Metazoa</taxon>
        <taxon>Ecdysozoa</taxon>
        <taxon>Arthropoda</taxon>
        <taxon>Chelicerata</taxon>
        <taxon>Arachnida</taxon>
        <taxon>Araneae</taxon>
        <taxon>Araneomorphae</taxon>
        <taxon>Entelegynae</taxon>
        <taxon>Araneoidea</taxon>
        <taxon>Nephilidae</taxon>
        <taxon>Trichonephila</taxon>
    </lineage>
</organism>
<dbReference type="InterPro" id="IPR043129">
    <property type="entry name" value="ATPase_NBD"/>
</dbReference>
<dbReference type="Proteomes" id="UP000887116">
    <property type="component" value="Unassembled WGS sequence"/>
</dbReference>
<dbReference type="GO" id="GO:0008360">
    <property type="term" value="P:regulation of cell shape"/>
    <property type="evidence" value="ECO:0007669"/>
    <property type="project" value="UniProtKB-KW"/>
</dbReference>
<proteinExistence type="inferred from homology"/>
<evidence type="ECO:0000259" key="15">
    <source>
        <dbReference type="Pfam" id="PF20259"/>
    </source>
</evidence>
<evidence type="ECO:0000256" key="6">
    <source>
        <dbReference type="ARBA" id="ARBA00022694"/>
    </source>
</evidence>
<comment type="similarity">
    <text evidence="12">Belongs to the FtsA/MreB family.</text>
</comment>
<dbReference type="SUPFAM" id="SSF52402">
    <property type="entry name" value="Adenine nucleotide alpha hydrolases-like"/>
    <property type="match status" value="1"/>
</dbReference>
<keyword evidence="6" id="KW-0819">tRNA processing</keyword>
<feature type="domain" description="tRNA-specific 2-thiouridylase MnmA-like central" evidence="15">
    <location>
        <begin position="945"/>
        <end position="998"/>
    </location>
</feature>
<dbReference type="Pfam" id="PF03054">
    <property type="entry name" value="tRNA_Me_trans"/>
    <property type="match status" value="1"/>
</dbReference>
<accession>A0A8X6L8N9</accession>
<dbReference type="GO" id="GO:0061708">
    <property type="term" value="F:tRNA-5-taurinomethyluridine 2-sulfurtransferase"/>
    <property type="evidence" value="ECO:0007669"/>
    <property type="project" value="UniProtKB-EC"/>
</dbReference>
<dbReference type="EMBL" id="BMAO01005161">
    <property type="protein sequence ID" value="GFQ99606.1"/>
    <property type="molecule type" value="Genomic_DNA"/>
</dbReference>
<keyword evidence="5" id="KW-0808">Transferase</keyword>
<dbReference type="SUPFAM" id="SSF55486">
    <property type="entry name" value="Metalloproteases ('zincins'), catalytic domain"/>
    <property type="match status" value="1"/>
</dbReference>
<comment type="caution">
    <text evidence="16">The sequence shown here is derived from an EMBL/GenBank/DDBJ whole genome shotgun (WGS) entry which is preliminary data.</text>
</comment>
<evidence type="ECO:0000313" key="16">
    <source>
        <dbReference type="EMBL" id="GFQ99606.1"/>
    </source>
</evidence>
<evidence type="ECO:0000256" key="8">
    <source>
        <dbReference type="ARBA" id="ARBA00022840"/>
    </source>
</evidence>
<gene>
    <name evidence="16" type="primary">mnmA</name>
    <name evidence="16" type="ORF">TNCT_737181</name>
</gene>
<sequence length="1082" mass="120101">MSLLEEIRHEIISHDAIKESLADALGNKKSANTQQLKLIERIHKSNSAVPIDLVKSLSKAKVECQNLWKLSHSETSNLEKLKERFTDLITLIREVASIKSQQLKCSKYDSLLADYDSDITEKNIREVFPKVGKFFSENVDEIIEKQKKDKVTNIQKVATQKQIELGSLCLQQMGIALNEIRTSYYYSIDYDESDFCYGLFSLLRHSGYAIYQKCLAQNSISSPITRHVMYETQGLFMERMIGTSREFIEFIQPHIKEKFAIKGKTNSSVENLHLVFNEINLSSSLKNADEFSLLAHIMLRTRLEQDIINGTLEVKNLHDAWLEGMKHYEIPVKAKNELDTYFQDECWASGVMGYFPIKIIALIAAVQIFSFLKKNHYESLSAIIKGDFSLLISWLSQNIYSAKCGLELLKKITGKGLDVECVTYYLSENLFTFKGLFASDIAIDLGTANTLVYQKNQGIVLDEPSVVARVKEKGSYVPYAFGKKAKMMLGKTPGEIEAIRPLKDGVIADFKSAEEMLKYFIRSANTKFTVNKPNIIICVPSGSTPVERRAIQDAAESAGANEVFLIEEPMAAAIGAGLPVTEPEGSMIVDIGGGTTEVAIISLGGIVYSRSARVGGDIMDEAIKSYIRENHKLLIGETTAEKIKKSIGSASLPGENNKEGMIIKGRDLVSGMPKEMLLSEYQVAESLIEPVHQIISAIKTALESTPPELSSDIVDRGIVLSGGGGLLRNLDQGCCCNVRGVDSSVAAALLHNLGYKVVGVTLQLYGTDGNANARKGACCAGQDIYDAKRVAESVGFPHYILNYEEIFKKEVIEDFASTYMRGETPIPCVRCNQTVKFRDLLQVTKNLGADVLVTGHYVRRLEKNGEVKLCRSIDKSKDQSYFLFATTQEQLKLLRFPLGGFYKSDIRKLAKYFSLQISEKQDSQDICFVSESYSKTIAKLAPQSVQKGKIVDVNGKVLGEHSGIVNFTVGQRKGLGIAHNEPLYVIKINTENNEVIVGPINVLMQKKILIKELNWLEQPKEGMEVTVKLRSSHVGSLATIHSTDEKNKACVILNDDYFGISPGQACVAYKDEQVIGGGWICS</sequence>
<evidence type="ECO:0000256" key="1">
    <source>
        <dbReference type="ARBA" id="ARBA00003986"/>
    </source>
</evidence>
<evidence type="ECO:0000256" key="2">
    <source>
        <dbReference type="ARBA" id="ARBA00006191"/>
    </source>
</evidence>
<dbReference type="SUPFAM" id="SSF53067">
    <property type="entry name" value="Actin-like ATPase domain"/>
    <property type="match status" value="2"/>
</dbReference>
<dbReference type="InterPro" id="IPR046884">
    <property type="entry name" value="MnmA-like_central"/>
</dbReference>
<dbReference type="Pfam" id="PF20259">
    <property type="entry name" value="tRNA_Me_trans_M"/>
    <property type="match status" value="1"/>
</dbReference>
<name>A0A8X6L8N9_TRICU</name>
<dbReference type="GO" id="GO:0006508">
    <property type="term" value="P:proteolysis"/>
    <property type="evidence" value="ECO:0007669"/>
    <property type="project" value="InterPro"/>
</dbReference>
<dbReference type="PANTHER" id="PTHR11933">
    <property type="entry name" value="TRNA 5-METHYLAMINOMETHYL-2-THIOURIDYLATE -METHYLTRANSFERASE"/>
    <property type="match status" value="1"/>
</dbReference>
<reference evidence="16" key="1">
    <citation type="submission" date="2020-07" db="EMBL/GenBank/DDBJ databases">
        <title>Multicomponent nature underlies the extraordinary mechanical properties of spider dragline silk.</title>
        <authorList>
            <person name="Kono N."/>
            <person name="Nakamura H."/>
            <person name="Mori M."/>
            <person name="Yoshida Y."/>
            <person name="Ohtoshi R."/>
            <person name="Malay A.D."/>
            <person name="Moran D.A.P."/>
            <person name="Tomita M."/>
            <person name="Numata K."/>
            <person name="Arakawa K."/>
        </authorList>
    </citation>
    <scope>NUCLEOTIDE SEQUENCE</scope>
</reference>
<dbReference type="CDD" id="cd01998">
    <property type="entry name" value="MnmA_TRMU-like"/>
    <property type="match status" value="1"/>
</dbReference>
<dbReference type="Gene3D" id="2.40.30.10">
    <property type="entry name" value="Translation factors"/>
    <property type="match status" value="1"/>
</dbReference>
<dbReference type="Pfam" id="PF02074">
    <property type="entry name" value="Peptidase_M32"/>
    <property type="match status" value="1"/>
</dbReference>
<dbReference type="Gene3D" id="3.30.420.40">
    <property type="match status" value="2"/>
</dbReference>
<dbReference type="FunFam" id="2.30.30.280:FF:000001">
    <property type="entry name" value="tRNA-specific 2-thiouridylase MnmA"/>
    <property type="match status" value="1"/>
</dbReference>
<keyword evidence="8" id="KW-0067">ATP-binding</keyword>
<comment type="similarity">
    <text evidence="2">Belongs to the MnmA/TRMU family.</text>
</comment>
<evidence type="ECO:0000256" key="4">
    <source>
        <dbReference type="ARBA" id="ARBA00022555"/>
    </source>
</evidence>
<evidence type="ECO:0000259" key="14">
    <source>
        <dbReference type="Pfam" id="PF20258"/>
    </source>
</evidence>
<dbReference type="InterPro" id="IPR056546">
    <property type="entry name" value="MreB_MamK-like"/>
</dbReference>
<dbReference type="PANTHER" id="PTHR11933:SF5">
    <property type="entry name" value="MITOCHONDRIAL TRNA-SPECIFIC 2-THIOURIDYLASE 1"/>
    <property type="match status" value="1"/>
</dbReference>
<dbReference type="GO" id="GO:0000902">
    <property type="term" value="P:cell morphogenesis"/>
    <property type="evidence" value="ECO:0007669"/>
    <property type="project" value="InterPro"/>
</dbReference>
<keyword evidence="10" id="KW-0133">Cell shape</keyword>
<evidence type="ECO:0000313" key="17">
    <source>
        <dbReference type="Proteomes" id="UP000887116"/>
    </source>
</evidence>
<dbReference type="Pfam" id="PF06723">
    <property type="entry name" value="MreB_Mbl"/>
    <property type="match status" value="1"/>
</dbReference>
<dbReference type="Gene3D" id="1.10.1370.30">
    <property type="match status" value="1"/>
</dbReference>
<dbReference type="Gene3D" id="3.40.50.620">
    <property type="entry name" value="HUPs"/>
    <property type="match status" value="1"/>
</dbReference>
<dbReference type="EC" id="2.8.1.14" evidence="3"/>
<dbReference type="InterPro" id="IPR001333">
    <property type="entry name" value="Peptidase_M32_Taq"/>
</dbReference>
<evidence type="ECO:0000256" key="3">
    <source>
        <dbReference type="ARBA" id="ARBA00011953"/>
    </source>
</evidence>
<dbReference type="Pfam" id="PF20258">
    <property type="entry name" value="tRNA_Me_trans_C"/>
    <property type="match status" value="1"/>
</dbReference>
<dbReference type="Gene3D" id="2.30.30.280">
    <property type="entry name" value="Adenine nucleotide alpha hydrolases-like domains"/>
    <property type="match status" value="1"/>
</dbReference>
<dbReference type="GO" id="GO:0000049">
    <property type="term" value="F:tRNA binding"/>
    <property type="evidence" value="ECO:0007669"/>
    <property type="project" value="UniProtKB-KW"/>
</dbReference>
<evidence type="ECO:0000256" key="7">
    <source>
        <dbReference type="ARBA" id="ARBA00022741"/>
    </source>
</evidence>
<dbReference type="InterPro" id="IPR046885">
    <property type="entry name" value="MnmA-like_C"/>
</dbReference>
<dbReference type="PRINTS" id="PR01652">
    <property type="entry name" value="SHAPEPROTEIN"/>
</dbReference>
<evidence type="ECO:0000256" key="9">
    <source>
        <dbReference type="ARBA" id="ARBA00022884"/>
    </source>
</evidence>
<dbReference type="InterPro" id="IPR023382">
    <property type="entry name" value="MnmA-like_central_sf"/>
</dbReference>
<dbReference type="HAMAP" id="MF_00144">
    <property type="entry name" value="tRNA_thiouridyl_MnmA"/>
    <property type="match status" value="1"/>
</dbReference>
<keyword evidence="11" id="KW-1015">Disulfide bond</keyword>
<keyword evidence="9" id="KW-0694">RNA-binding</keyword>
<dbReference type="InterPro" id="IPR014729">
    <property type="entry name" value="Rossmann-like_a/b/a_fold"/>
</dbReference>
<evidence type="ECO:0000256" key="11">
    <source>
        <dbReference type="ARBA" id="ARBA00023157"/>
    </source>
</evidence>
<dbReference type="InterPro" id="IPR004753">
    <property type="entry name" value="MreB"/>
</dbReference>
<comment type="catalytic activity">
    <reaction evidence="13">
        <text>5-taurinomethyluridine(34) in tRNA + S-sulfanyl-L-cysteinyl-[protein] + AH2 + ATP = 5-taurinomethyl-2-thiouridine(34) in tRNA + L-cysteinyl-[protein] + A + AMP + diphosphate + H(+)</text>
        <dbReference type="Rhea" id="RHEA:47040"/>
        <dbReference type="Rhea" id="RHEA-COMP:10131"/>
        <dbReference type="Rhea" id="RHEA-COMP:11726"/>
        <dbReference type="Rhea" id="RHEA-COMP:11732"/>
        <dbReference type="Rhea" id="RHEA-COMP:11733"/>
        <dbReference type="ChEBI" id="CHEBI:13193"/>
        <dbReference type="ChEBI" id="CHEBI:15378"/>
        <dbReference type="ChEBI" id="CHEBI:17499"/>
        <dbReference type="ChEBI" id="CHEBI:29950"/>
        <dbReference type="ChEBI" id="CHEBI:30616"/>
        <dbReference type="ChEBI" id="CHEBI:33019"/>
        <dbReference type="ChEBI" id="CHEBI:61963"/>
        <dbReference type="ChEBI" id="CHEBI:87171"/>
        <dbReference type="ChEBI" id="CHEBI:87172"/>
        <dbReference type="ChEBI" id="CHEBI:456215"/>
        <dbReference type="EC" id="2.8.1.14"/>
    </reaction>
</comment>
<comment type="function">
    <text evidence="1">Catalyzes the 2-thiolation of uridine at the wobble position (U34) of mitochondrial tRNA(Lys), tRNA(Glu) and tRNA(Gln). Required for the formation of 5-taurinomethyl-2-thiouridine (tm5s2U) of mitochondrial tRNA(Lys), tRNA(Glu), and tRNA(Gln) at the wobble position. ATP is required to activate the C2 atom of the wobble base.</text>
</comment>
<evidence type="ECO:0000256" key="5">
    <source>
        <dbReference type="ARBA" id="ARBA00022679"/>
    </source>
</evidence>
<dbReference type="NCBIfam" id="TIGR00420">
    <property type="entry name" value="trmU"/>
    <property type="match status" value="1"/>
</dbReference>
<keyword evidence="7" id="KW-0547">Nucleotide-binding</keyword>
<dbReference type="GO" id="GO:0005524">
    <property type="term" value="F:ATP binding"/>
    <property type="evidence" value="ECO:0007669"/>
    <property type="project" value="UniProtKB-KW"/>
</dbReference>
<keyword evidence="17" id="KW-1185">Reference proteome</keyword>
<dbReference type="NCBIfam" id="NF010539">
    <property type="entry name" value="PRK13927.1"/>
    <property type="match status" value="1"/>
</dbReference>
<evidence type="ECO:0000256" key="12">
    <source>
        <dbReference type="ARBA" id="ARBA00023458"/>
    </source>
</evidence>
<dbReference type="GO" id="GO:0002143">
    <property type="term" value="P:tRNA wobble position uridine thiolation"/>
    <property type="evidence" value="ECO:0007669"/>
    <property type="project" value="TreeGrafter"/>
</dbReference>
<dbReference type="GO" id="GO:0004181">
    <property type="term" value="F:metallocarboxypeptidase activity"/>
    <property type="evidence" value="ECO:0007669"/>
    <property type="project" value="InterPro"/>
</dbReference>
<keyword evidence="4" id="KW-0820">tRNA-binding</keyword>
<protein>
    <recommendedName>
        <fullName evidence="3">tRNA-5-taurinomethyluridine 2-sulfurtransferase</fullName>
        <ecNumber evidence="3">2.8.1.14</ecNumber>
    </recommendedName>
</protein>
<evidence type="ECO:0000256" key="10">
    <source>
        <dbReference type="ARBA" id="ARBA00022960"/>
    </source>
</evidence>
<evidence type="ECO:0000256" key="13">
    <source>
        <dbReference type="ARBA" id="ARBA00049564"/>
    </source>
</evidence>
<dbReference type="HAMAP" id="MF_02207">
    <property type="entry name" value="MreB"/>
    <property type="match status" value="1"/>
</dbReference>
<dbReference type="AlphaFoldDB" id="A0A8X6L8N9"/>
<dbReference type="InterPro" id="IPR004506">
    <property type="entry name" value="MnmA-like"/>
</dbReference>